<proteinExistence type="predicted"/>
<gene>
    <name evidence="1" type="ORF">Sradi_6654600</name>
</gene>
<dbReference type="PANTHER" id="PTHR10775">
    <property type="entry name" value="OS08G0208400 PROTEIN"/>
    <property type="match status" value="1"/>
</dbReference>
<reference evidence="1" key="2">
    <citation type="journal article" date="2024" name="Plant">
        <title>Genomic evolution and insights into agronomic trait innovations of Sesamum species.</title>
        <authorList>
            <person name="Miao H."/>
            <person name="Wang L."/>
            <person name="Qu L."/>
            <person name="Liu H."/>
            <person name="Sun Y."/>
            <person name="Le M."/>
            <person name="Wang Q."/>
            <person name="Wei S."/>
            <person name="Zheng Y."/>
            <person name="Lin W."/>
            <person name="Duan Y."/>
            <person name="Cao H."/>
            <person name="Xiong S."/>
            <person name="Wang X."/>
            <person name="Wei L."/>
            <person name="Li C."/>
            <person name="Ma Q."/>
            <person name="Ju M."/>
            <person name="Zhao R."/>
            <person name="Li G."/>
            <person name="Mu C."/>
            <person name="Tian Q."/>
            <person name="Mei H."/>
            <person name="Zhang T."/>
            <person name="Gao T."/>
            <person name="Zhang H."/>
        </authorList>
    </citation>
    <scope>NUCLEOTIDE SEQUENCE</scope>
    <source>
        <strain evidence="1">G02</strain>
    </source>
</reference>
<comment type="caution">
    <text evidence="1">The sequence shown here is derived from an EMBL/GenBank/DDBJ whole genome shotgun (WGS) entry which is preliminary data.</text>
</comment>
<dbReference type="AlphaFoldDB" id="A0AAW2JNI5"/>
<dbReference type="EMBL" id="JACGWJ010000032">
    <property type="protein sequence ID" value="KAL0296025.1"/>
    <property type="molecule type" value="Genomic_DNA"/>
</dbReference>
<reference evidence="1" key="1">
    <citation type="submission" date="2020-06" db="EMBL/GenBank/DDBJ databases">
        <authorList>
            <person name="Li T."/>
            <person name="Hu X."/>
            <person name="Zhang T."/>
            <person name="Song X."/>
            <person name="Zhang H."/>
            <person name="Dai N."/>
            <person name="Sheng W."/>
            <person name="Hou X."/>
            <person name="Wei L."/>
        </authorList>
    </citation>
    <scope>NUCLEOTIDE SEQUENCE</scope>
    <source>
        <strain evidence="1">G02</strain>
        <tissue evidence="1">Leaf</tissue>
    </source>
</reference>
<dbReference type="PANTHER" id="PTHR10775:SF183">
    <property type="entry name" value="TRANSPOSON, EN_SPM-LIKE, TRANSPOSASE-ASSOCIATED DOMAIN PROTEIN-RELATED"/>
    <property type="match status" value="1"/>
</dbReference>
<dbReference type="Pfam" id="PF02992">
    <property type="entry name" value="Transposase_21"/>
    <property type="match status" value="1"/>
</dbReference>
<protein>
    <recommendedName>
        <fullName evidence="2">FLZ-type domain-containing protein</fullName>
    </recommendedName>
</protein>
<sequence length="63" mass="7390">MRATLIWTVNDLPAFEMAYRWSTGGVMGCPICMDDTRAFHLQYGRKACYFDCQKRFLSAYHPF</sequence>
<accession>A0AAW2JNI5</accession>
<organism evidence="1">
    <name type="scientific">Sesamum radiatum</name>
    <name type="common">Black benniseed</name>
    <dbReference type="NCBI Taxonomy" id="300843"/>
    <lineage>
        <taxon>Eukaryota</taxon>
        <taxon>Viridiplantae</taxon>
        <taxon>Streptophyta</taxon>
        <taxon>Embryophyta</taxon>
        <taxon>Tracheophyta</taxon>
        <taxon>Spermatophyta</taxon>
        <taxon>Magnoliopsida</taxon>
        <taxon>eudicotyledons</taxon>
        <taxon>Gunneridae</taxon>
        <taxon>Pentapetalae</taxon>
        <taxon>asterids</taxon>
        <taxon>lamiids</taxon>
        <taxon>Lamiales</taxon>
        <taxon>Pedaliaceae</taxon>
        <taxon>Sesamum</taxon>
    </lineage>
</organism>
<evidence type="ECO:0000313" key="1">
    <source>
        <dbReference type="EMBL" id="KAL0296025.1"/>
    </source>
</evidence>
<name>A0AAW2JNI5_SESRA</name>
<dbReference type="InterPro" id="IPR004242">
    <property type="entry name" value="Transposase_21"/>
</dbReference>
<evidence type="ECO:0008006" key="2">
    <source>
        <dbReference type="Google" id="ProtNLM"/>
    </source>
</evidence>